<evidence type="ECO:0000256" key="1">
    <source>
        <dbReference type="SAM" id="Phobius"/>
    </source>
</evidence>
<evidence type="ECO:0000313" key="2">
    <source>
        <dbReference type="EMBL" id="MBB5090923.1"/>
    </source>
</evidence>
<sequence>MSQQTPSRKQNWCLSAIISVIFGALTAFIFYYLVFFGAGNDGYAIIYCVFTAPIALIFGLWGVFYWRSSIAVAGLLLGLSPLIYL</sequence>
<proteinExistence type="predicted"/>
<dbReference type="EMBL" id="JACHIL010000002">
    <property type="protein sequence ID" value="MBB5090923.1"/>
    <property type="molecule type" value="Genomic_DNA"/>
</dbReference>
<name>A0A7W8AKU0_9HYPH</name>
<comment type="caution">
    <text evidence="2">The sequence shown here is derived from an EMBL/GenBank/DDBJ whole genome shotgun (WGS) entry which is preliminary data.</text>
</comment>
<reference evidence="2 3" key="1">
    <citation type="submission" date="2020-08" db="EMBL/GenBank/DDBJ databases">
        <title>Genomic Encyclopedia of Type Strains, Phase IV (KMG-IV): sequencing the most valuable type-strain genomes for metagenomic binning, comparative biology and taxonomic classification.</title>
        <authorList>
            <person name="Goeker M."/>
        </authorList>
    </citation>
    <scope>NUCLEOTIDE SEQUENCE [LARGE SCALE GENOMIC DNA]</scope>
    <source>
        <strain evidence="2 3">DSM 25620</strain>
    </source>
</reference>
<feature type="transmembrane region" description="Helical" evidence="1">
    <location>
        <begin position="44"/>
        <end position="66"/>
    </location>
</feature>
<keyword evidence="1" id="KW-0812">Transmembrane</keyword>
<keyword evidence="1" id="KW-0472">Membrane</keyword>
<keyword evidence="1" id="KW-1133">Transmembrane helix</keyword>
<keyword evidence="3" id="KW-1185">Reference proteome</keyword>
<feature type="transmembrane region" description="Helical" evidence="1">
    <location>
        <begin position="12"/>
        <end position="38"/>
    </location>
</feature>
<evidence type="ECO:0000313" key="3">
    <source>
        <dbReference type="Proteomes" id="UP000531231"/>
    </source>
</evidence>
<accession>A0A7W8AKU0</accession>
<gene>
    <name evidence="2" type="ORF">HNQ68_001447</name>
</gene>
<dbReference type="Proteomes" id="UP000531231">
    <property type="component" value="Unassembled WGS sequence"/>
</dbReference>
<dbReference type="AlphaFoldDB" id="A0A7W8AKU0"/>
<organism evidence="2 3">
    <name type="scientific">Pseudochrobactrum saccharolyticum</name>
    <dbReference type="NCBI Taxonomy" id="354352"/>
    <lineage>
        <taxon>Bacteria</taxon>
        <taxon>Pseudomonadati</taxon>
        <taxon>Pseudomonadota</taxon>
        <taxon>Alphaproteobacteria</taxon>
        <taxon>Hyphomicrobiales</taxon>
        <taxon>Brucellaceae</taxon>
        <taxon>Pseudochrobactrum</taxon>
    </lineage>
</organism>
<protein>
    <submittedName>
        <fullName evidence="2">High-affinity Fe2+/Pb2+ permease</fullName>
    </submittedName>
</protein>